<dbReference type="GO" id="GO:0006352">
    <property type="term" value="P:DNA-templated transcription initiation"/>
    <property type="evidence" value="ECO:0007669"/>
    <property type="project" value="InterPro"/>
</dbReference>
<dbReference type="PANTHER" id="PTHR43133:SF8">
    <property type="entry name" value="RNA POLYMERASE SIGMA FACTOR HI_1459-RELATED"/>
    <property type="match status" value="1"/>
</dbReference>
<dbReference type="PANTHER" id="PTHR43133">
    <property type="entry name" value="RNA POLYMERASE ECF-TYPE SIGMA FACTO"/>
    <property type="match status" value="1"/>
</dbReference>
<keyword evidence="2" id="KW-0805">Transcription regulation</keyword>
<keyword evidence="3" id="KW-0731">Sigma factor</keyword>
<keyword evidence="10" id="KW-1185">Reference proteome</keyword>
<accession>A0A518D3D9</accession>
<evidence type="ECO:0000256" key="5">
    <source>
        <dbReference type="ARBA" id="ARBA00023163"/>
    </source>
</evidence>
<evidence type="ECO:0000313" key="9">
    <source>
        <dbReference type="EMBL" id="QDU85987.1"/>
    </source>
</evidence>
<name>A0A518D3D9_9BACT</name>
<feature type="compositionally biased region" description="Basic and acidic residues" evidence="6">
    <location>
        <begin position="99"/>
        <end position="119"/>
    </location>
</feature>
<dbReference type="InterPro" id="IPR039425">
    <property type="entry name" value="RNA_pol_sigma-70-like"/>
</dbReference>
<dbReference type="RefSeq" id="WP_419185997.1">
    <property type="nucleotide sequence ID" value="NZ_CP036290.1"/>
</dbReference>
<organism evidence="9 10">
    <name type="scientific">Rohdeia mirabilis</name>
    <dbReference type="NCBI Taxonomy" id="2528008"/>
    <lineage>
        <taxon>Bacteria</taxon>
        <taxon>Pseudomonadati</taxon>
        <taxon>Planctomycetota</taxon>
        <taxon>Planctomycetia</taxon>
        <taxon>Planctomycetia incertae sedis</taxon>
        <taxon>Rohdeia</taxon>
    </lineage>
</organism>
<dbReference type="SUPFAM" id="SSF88659">
    <property type="entry name" value="Sigma3 and sigma4 domains of RNA polymerase sigma factors"/>
    <property type="match status" value="1"/>
</dbReference>
<evidence type="ECO:0000259" key="7">
    <source>
        <dbReference type="Pfam" id="PF04542"/>
    </source>
</evidence>
<evidence type="ECO:0000256" key="2">
    <source>
        <dbReference type="ARBA" id="ARBA00023015"/>
    </source>
</evidence>
<reference evidence="9 10" key="1">
    <citation type="submission" date="2019-02" db="EMBL/GenBank/DDBJ databases">
        <title>Deep-cultivation of Planctomycetes and their phenomic and genomic characterization uncovers novel biology.</title>
        <authorList>
            <person name="Wiegand S."/>
            <person name="Jogler M."/>
            <person name="Boedeker C."/>
            <person name="Pinto D."/>
            <person name="Vollmers J."/>
            <person name="Rivas-Marin E."/>
            <person name="Kohn T."/>
            <person name="Peeters S.H."/>
            <person name="Heuer A."/>
            <person name="Rast P."/>
            <person name="Oberbeckmann S."/>
            <person name="Bunk B."/>
            <person name="Jeske O."/>
            <person name="Meyerdierks A."/>
            <person name="Storesund J.E."/>
            <person name="Kallscheuer N."/>
            <person name="Luecker S."/>
            <person name="Lage O.M."/>
            <person name="Pohl T."/>
            <person name="Merkel B.J."/>
            <person name="Hornburger P."/>
            <person name="Mueller R.-W."/>
            <person name="Bruemmer F."/>
            <person name="Labrenz M."/>
            <person name="Spormann A.M."/>
            <person name="Op den Camp H."/>
            <person name="Overmann J."/>
            <person name="Amann R."/>
            <person name="Jetten M.S.M."/>
            <person name="Mascher T."/>
            <person name="Medema M.H."/>
            <person name="Devos D.P."/>
            <person name="Kaster A.-K."/>
            <person name="Ovreas L."/>
            <person name="Rohde M."/>
            <person name="Galperin M.Y."/>
            <person name="Jogler C."/>
        </authorList>
    </citation>
    <scope>NUCLEOTIDE SEQUENCE [LARGE SCALE GENOMIC DNA]</scope>
    <source>
        <strain evidence="9 10">Pla163</strain>
    </source>
</reference>
<dbReference type="InterPro" id="IPR013325">
    <property type="entry name" value="RNA_pol_sigma_r2"/>
</dbReference>
<evidence type="ECO:0000256" key="4">
    <source>
        <dbReference type="ARBA" id="ARBA00023125"/>
    </source>
</evidence>
<dbReference type="GO" id="GO:0016987">
    <property type="term" value="F:sigma factor activity"/>
    <property type="evidence" value="ECO:0007669"/>
    <property type="project" value="UniProtKB-KW"/>
</dbReference>
<evidence type="ECO:0000259" key="8">
    <source>
        <dbReference type="Pfam" id="PF08281"/>
    </source>
</evidence>
<dbReference type="InterPro" id="IPR013324">
    <property type="entry name" value="RNA_pol_sigma_r3/r4-like"/>
</dbReference>
<dbReference type="Proteomes" id="UP000319342">
    <property type="component" value="Chromosome"/>
</dbReference>
<dbReference type="SUPFAM" id="SSF88946">
    <property type="entry name" value="Sigma2 domain of RNA polymerase sigma factors"/>
    <property type="match status" value="1"/>
</dbReference>
<dbReference type="CDD" id="cd06171">
    <property type="entry name" value="Sigma70_r4"/>
    <property type="match status" value="1"/>
</dbReference>
<evidence type="ECO:0000256" key="1">
    <source>
        <dbReference type="ARBA" id="ARBA00010641"/>
    </source>
</evidence>
<keyword evidence="5" id="KW-0804">Transcription</keyword>
<evidence type="ECO:0000256" key="3">
    <source>
        <dbReference type="ARBA" id="ARBA00023082"/>
    </source>
</evidence>
<comment type="similarity">
    <text evidence="1">Belongs to the sigma-70 factor family. ECF subfamily.</text>
</comment>
<dbReference type="Pfam" id="PF08281">
    <property type="entry name" value="Sigma70_r4_2"/>
    <property type="match status" value="1"/>
</dbReference>
<proteinExistence type="inferred from homology"/>
<keyword evidence="4" id="KW-0238">DNA-binding</keyword>
<dbReference type="EMBL" id="CP036290">
    <property type="protein sequence ID" value="QDU85987.1"/>
    <property type="molecule type" value="Genomic_DNA"/>
</dbReference>
<feature type="region of interest" description="Disordered" evidence="6">
    <location>
        <begin position="1"/>
        <end position="24"/>
    </location>
</feature>
<feature type="region of interest" description="Disordered" evidence="6">
    <location>
        <begin position="99"/>
        <end position="123"/>
    </location>
</feature>
<dbReference type="Gene3D" id="1.10.10.10">
    <property type="entry name" value="Winged helix-like DNA-binding domain superfamily/Winged helix DNA-binding domain"/>
    <property type="match status" value="1"/>
</dbReference>
<feature type="domain" description="RNA polymerase sigma-70 region 2" evidence="7">
    <location>
        <begin position="34"/>
        <end position="102"/>
    </location>
</feature>
<dbReference type="InterPro" id="IPR013249">
    <property type="entry name" value="RNA_pol_sigma70_r4_t2"/>
</dbReference>
<evidence type="ECO:0000256" key="6">
    <source>
        <dbReference type="SAM" id="MobiDB-lite"/>
    </source>
</evidence>
<sequence>MPPPPPHPRLASGASDEDLAGRAADGDSGAFEALVVRHGSAVIAALERMIGDHHLACDAAQDAWLKVHRNLGRYERGARLRPWLFAIALNHGRDVLRKRARRPDSHGGREELDGERLRAPDALQPGGRFTERSAIAAALTAIDERYREALLLVDALGLGYEEAAESLGLAVGTLKSRVHRGRLAFRELWTRSELDSDERAAGATPARNRR</sequence>
<protein>
    <submittedName>
        <fullName evidence="9">RNA polymerase sigma factor CarQ</fullName>
    </submittedName>
</protein>
<dbReference type="AlphaFoldDB" id="A0A518D3D9"/>
<dbReference type="Pfam" id="PF04542">
    <property type="entry name" value="Sigma70_r2"/>
    <property type="match status" value="1"/>
</dbReference>
<dbReference type="InterPro" id="IPR036388">
    <property type="entry name" value="WH-like_DNA-bd_sf"/>
</dbReference>
<dbReference type="Gene3D" id="1.10.1740.10">
    <property type="match status" value="1"/>
</dbReference>
<dbReference type="InterPro" id="IPR014284">
    <property type="entry name" value="RNA_pol_sigma-70_dom"/>
</dbReference>
<dbReference type="InterPro" id="IPR007627">
    <property type="entry name" value="RNA_pol_sigma70_r2"/>
</dbReference>
<evidence type="ECO:0000313" key="10">
    <source>
        <dbReference type="Proteomes" id="UP000319342"/>
    </source>
</evidence>
<dbReference type="GO" id="GO:0003677">
    <property type="term" value="F:DNA binding"/>
    <property type="evidence" value="ECO:0007669"/>
    <property type="project" value="UniProtKB-KW"/>
</dbReference>
<gene>
    <name evidence="9" type="primary">carQ</name>
    <name evidence="9" type="ORF">Pla163_31340</name>
</gene>
<feature type="domain" description="RNA polymerase sigma factor 70 region 4 type 2" evidence="8">
    <location>
        <begin position="134"/>
        <end position="183"/>
    </location>
</feature>
<dbReference type="NCBIfam" id="TIGR02937">
    <property type="entry name" value="sigma70-ECF"/>
    <property type="match status" value="1"/>
</dbReference>